<reference evidence="3" key="1">
    <citation type="submission" date="2021-02" db="EMBL/GenBank/DDBJ databases">
        <authorList>
            <person name="Nowell W R."/>
        </authorList>
    </citation>
    <scope>NUCLEOTIDE SEQUENCE</scope>
</reference>
<dbReference type="InterPro" id="IPR038446">
    <property type="entry name" value="CEBP_ZZ_sf"/>
</dbReference>
<evidence type="ECO:0000313" key="3">
    <source>
        <dbReference type="EMBL" id="CAF0985442.1"/>
    </source>
</evidence>
<dbReference type="InterPro" id="IPR035979">
    <property type="entry name" value="RBD_domain_sf"/>
</dbReference>
<dbReference type="Gene3D" id="4.10.640.40">
    <property type="entry name" value="Cytoplasmic polyadenylation element-binding protein, ZZ domain"/>
    <property type="match status" value="1"/>
</dbReference>
<dbReference type="PANTHER" id="PTHR12566:SF9">
    <property type="entry name" value="CYTOPLASMIC POLYADENYLATION ELEMENT-BINDING PROTEIN 1"/>
    <property type="match status" value="1"/>
</dbReference>
<protein>
    <recommendedName>
        <fullName evidence="2">RRM domain-containing protein</fullName>
    </recommendedName>
</protein>
<dbReference type="PANTHER" id="PTHR12566">
    <property type="entry name" value="CYTOPLASMIC POLYADENYLATION ELEMENT BINDING PROTEIN CPEB"/>
    <property type="match status" value="1"/>
</dbReference>
<dbReference type="GO" id="GO:0005634">
    <property type="term" value="C:nucleus"/>
    <property type="evidence" value="ECO:0007669"/>
    <property type="project" value="TreeGrafter"/>
</dbReference>
<dbReference type="AlphaFoldDB" id="A0A814FVI7"/>
<dbReference type="InterPro" id="IPR012677">
    <property type="entry name" value="Nucleotide-bd_a/b_plait_sf"/>
</dbReference>
<comment type="caution">
    <text evidence="3">The sequence shown here is derived from an EMBL/GenBank/DDBJ whole genome shotgun (WGS) entry which is preliminary data.</text>
</comment>
<dbReference type="Pfam" id="PF16367">
    <property type="entry name" value="RRM_7"/>
    <property type="match status" value="1"/>
</dbReference>
<evidence type="ECO:0000313" key="4">
    <source>
        <dbReference type="EMBL" id="CAF1537792.1"/>
    </source>
</evidence>
<evidence type="ECO:0000256" key="1">
    <source>
        <dbReference type="ARBA" id="ARBA00022884"/>
    </source>
</evidence>
<dbReference type="Gene3D" id="3.30.70.330">
    <property type="match status" value="2"/>
</dbReference>
<dbReference type="GO" id="GO:0043005">
    <property type="term" value="C:neuron projection"/>
    <property type="evidence" value="ECO:0007669"/>
    <property type="project" value="TreeGrafter"/>
</dbReference>
<dbReference type="GO" id="GO:0000900">
    <property type="term" value="F:mRNA regulatory element binding translation repressor activity"/>
    <property type="evidence" value="ECO:0007669"/>
    <property type="project" value="TreeGrafter"/>
</dbReference>
<feature type="domain" description="RRM" evidence="2">
    <location>
        <begin position="376"/>
        <end position="449"/>
    </location>
</feature>
<dbReference type="InterPro" id="IPR032296">
    <property type="entry name" value="CEBP_ZZ"/>
</dbReference>
<gene>
    <name evidence="3" type="ORF">BJG266_LOCUS15101</name>
    <name evidence="4" type="ORF">QVE165_LOCUS46069</name>
</gene>
<dbReference type="EMBL" id="CAJNOM010000671">
    <property type="protein sequence ID" value="CAF1537792.1"/>
    <property type="molecule type" value="Genomic_DNA"/>
</dbReference>
<dbReference type="GO" id="GO:2000766">
    <property type="term" value="P:negative regulation of cytoplasmic translation"/>
    <property type="evidence" value="ECO:0007669"/>
    <property type="project" value="TreeGrafter"/>
</dbReference>
<evidence type="ECO:0000259" key="2">
    <source>
        <dbReference type="SMART" id="SM00360"/>
    </source>
</evidence>
<dbReference type="InterPro" id="IPR000504">
    <property type="entry name" value="RRM_dom"/>
</dbReference>
<dbReference type="GO" id="GO:0045202">
    <property type="term" value="C:synapse"/>
    <property type="evidence" value="ECO:0007669"/>
    <property type="project" value="TreeGrafter"/>
</dbReference>
<dbReference type="GO" id="GO:0005737">
    <property type="term" value="C:cytoplasm"/>
    <property type="evidence" value="ECO:0007669"/>
    <property type="project" value="TreeGrafter"/>
</dbReference>
<name>A0A814FVI7_9BILA</name>
<keyword evidence="1" id="KW-0694">RNA-binding</keyword>
<dbReference type="InterPro" id="IPR034819">
    <property type="entry name" value="CPEB"/>
</dbReference>
<dbReference type="GO" id="GO:0008135">
    <property type="term" value="F:translation factor activity, RNA binding"/>
    <property type="evidence" value="ECO:0007669"/>
    <property type="project" value="TreeGrafter"/>
</dbReference>
<dbReference type="SUPFAM" id="SSF54928">
    <property type="entry name" value="RNA-binding domain, RBD"/>
    <property type="match status" value="1"/>
</dbReference>
<proteinExistence type="predicted"/>
<dbReference type="EMBL" id="CAJNOI010000065">
    <property type="protein sequence ID" value="CAF0985442.1"/>
    <property type="molecule type" value="Genomic_DNA"/>
</dbReference>
<evidence type="ECO:0000313" key="6">
    <source>
        <dbReference type="Proteomes" id="UP000663877"/>
    </source>
</evidence>
<keyword evidence="5" id="KW-1185">Reference proteome</keyword>
<dbReference type="SMART" id="SM00360">
    <property type="entry name" value="RRM"/>
    <property type="match status" value="2"/>
</dbReference>
<feature type="domain" description="RRM" evidence="2">
    <location>
        <begin position="240"/>
        <end position="322"/>
    </location>
</feature>
<dbReference type="OrthoDB" id="10033548at2759"/>
<dbReference type="Proteomes" id="UP000663832">
    <property type="component" value="Unassembled WGS sequence"/>
</dbReference>
<evidence type="ECO:0000313" key="5">
    <source>
        <dbReference type="Proteomes" id="UP000663832"/>
    </source>
</evidence>
<accession>A0A814FVI7</accession>
<dbReference type="Proteomes" id="UP000663877">
    <property type="component" value="Unassembled WGS sequence"/>
</dbReference>
<organism evidence="3 6">
    <name type="scientific">Adineta steineri</name>
    <dbReference type="NCBI Taxonomy" id="433720"/>
    <lineage>
        <taxon>Eukaryota</taxon>
        <taxon>Metazoa</taxon>
        <taxon>Spiralia</taxon>
        <taxon>Gnathifera</taxon>
        <taxon>Rotifera</taxon>
        <taxon>Eurotatoria</taxon>
        <taxon>Bdelloidea</taxon>
        <taxon>Adinetida</taxon>
        <taxon>Adinetidae</taxon>
        <taxon>Adineta</taxon>
    </lineage>
</organism>
<dbReference type="GO" id="GO:0043022">
    <property type="term" value="F:ribosome binding"/>
    <property type="evidence" value="ECO:0007669"/>
    <property type="project" value="TreeGrafter"/>
</dbReference>
<sequence length="529" mass="60176">MSQASRDSFKDDVRMDYYTQISPEYQFEKPAIDCLLDHIWNQEARKPAIDILIQEYLERIGSPVVHNYSSSSSYITPLMTIETGNDNKNISSISTQQIQTPNRGIQHYQSAPSFYNTPMTSSNDSTTYCNNNYEFQQNASTPLLRPLSTRSHRSSSIALDGIGNTPCSRVSISSNQDIPIIDRYTNGNNSKDSRLKRAAAQERRQATRHFGKVQPGLIWTSPLPVRPRTFSMRPPSLSCKVFLGGIPHDLNPRDLQERLESFGPVRLEWPNMDNMPMHRNSSNIMAGFVYAVYENEESVHQILHTCSTKTDRTLDDGRCEYYLEVFSQRTTLRRKSIQIIPWFVEDSQWLSEGDITSSGYGSWEQRLGSTECINRTVFVGALHGMMTAFALARICQELFGDVEYAAIDTDRNKYPIGSGRVVFVNTHSYYAAVTANYLMIECDKFCKVIQIDPYLSDSVPCAGANGQWCPNMGQFFCRSLKCMKYYCATCWDLNPNHIITQTNNNNNNNTECIPPAMIHKPLMRNARTP</sequence>
<dbReference type="Pfam" id="PF16366">
    <property type="entry name" value="CEBP_ZZ"/>
    <property type="match status" value="1"/>
</dbReference>
<dbReference type="GO" id="GO:0003730">
    <property type="term" value="F:mRNA 3'-UTR binding"/>
    <property type="evidence" value="ECO:0007669"/>
    <property type="project" value="InterPro"/>
</dbReference>